<dbReference type="GO" id="GO:0006535">
    <property type="term" value="P:cysteine biosynthetic process from serine"/>
    <property type="evidence" value="ECO:0007669"/>
    <property type="project" value="InterPro"/>
</dbReference>
<dbReference type="InterPro" id="IPR001451">
    <property type="entry name" value="Hexapep"/>
</dbReference>
<proteinExistence type="predicted"/>
<gene>
    <name evidence="1" type="ORF">G8770_23235</name>
</gene>
<evidence type="ECO:0000313" key="2">
    <source>
        <dbReference type="Proteomes" id="UP000787472"/>
    </source>
</evidence>
<dbReference type="SUPFAM" id="SSF51161">
    <property type="entry name" value="Trimeric LpxA-like enzymes"/>
    <property type="match status" value="1"/>
</dbReference>
<dbReference type="InterPro" id="IPR005881">
    <property type="entry name" value="Ser_O-AcTrfase"/>
</dbReference>
<sequence length="158" mass="16924">MTKMYFNAVSTYRVARFFYLKRMKILARFFEAITYLIFNCYLPAKCVIGQGTYCSHRGMGVVIHPDSVIGRNCVIGTGVTLGGAGGDKDGAPVIGDDVYLGTGTKVIGPVNVGKNVITGANSVVVKHVAEGQTVVGIPARPIGENAQSLHEMQINKLM</sequence>
<dbReference type="PIRSF" id="PIRSF000441">
    <property type="entry name" value="CysE"/>
    <property type="match status" value="1"/>
</dbReference>
<dbReference type="AlphaFoldDB" id="A0A9E5T501"/>
<dbReference type="GO" id="GO:0005737">
    <property type="term" value="C:cytoplasm"/>
    <property type="evidence" value="ECO:0007669"/>
    <property type="project" value="InterPro"/>
</dbReference>
<dbReference type="Gene3D" id="2.160.10.10">
    <property type="entry name" value="Hexapeptide repeat proteins"/>
    <property type="match status" value="1"/>
</dbReference>
<organism evidence="1 2">
    <name type="scientific">Pseudomaricurvus hydrocarbonicus</name>
    <dbReference type="NCBI Taxonomy" id="1470433"/>
    <lineage>
        <taxon>Bacteria</taxon>
        <taxon>Pseudomonadati</taxon>
        <taxon>Pseudomonadota</taxon>
        <taxon>Gammaproteobacteria</taxon>
        <taxon>Cellvibrionales</taxon>
        <taxon>Cellvibrionaceae</taxon>
        <taxon>Pseudomaricurvus</taxon>
    </lineage>
</organism>
<evidence type="ECO:0000313" key="1">
    <source>
        <dbReference type="EMBL" id="NHO68477.1"/>
    </source>
</evidence>
<reference evidence="1" key="1">
    <citation type="submission" date="2020-03" db="EMBL/GenBank/DDBJ databases">
        <authorList>
            <person name="Guo F."/>
        </authorList>
    </citation>
    <scope>NUCLEOTIDE SEQUENCE</scope>
    <source>
        <strain evidence="1">JCM 30134</strain>
    </source>
</reference>
<dbReference type="Proteomes" id="UP000787472">
    <property type="component" value="Unassembled WGS sequence"/>
</dbReference>
<accession>A0A9E5T501</accession>
<protein>
    <submittedName>
        <fullName evidence="1">Serine acetyltransferase</fullName>
    </submittedName>
</protein>
<dbReference type="GO" id="GO:0009001">
    <property type="term" value="F:serine O-acetyltransferase activity"/>
    <property type="evidence" value="ECO:0007669"/>
    <property type="project" value="InterPro"/>
</dbReference>
<name>A0A9E5T501_9GAMM</name>
<dbReference type="PANTHER" id="PTHR42811">
    <property type="entry name" value="SERINE ACETYLTRANSFERASE"/>
    <property type="match status" value="1"/>
</dbReference>
<keyword evidence="2" id="KW-1185">Reference proteome</keyword>
<dbReference type="RefSeq" id="WP_167192444.1">
    <property type="nucleotide sequence ID" value="NZ_JAAONZ010000033.1"/>
</dbReference>
<comment type="caution">
    <text evidence="1">The sequence shown here is derived from an EMBL/GenBank/DDBJ whole genome shotgun (WGS) entry which is preliminary data.</text>
</comment>
<dbReference type="InterPro" id="IPR011004">
    <property type="entry name" value="Trimer_LpxA-like_sf"/>
</dbReference>
<dbReference type="EMBL" id="JAAONZ010000033">
    <property type="protein sequence ID" value="NHO68477.1"/>
    <property type="molecule type" value="Genomic_DNA"/>
</dbReference>
<dbReference type="Pfam" id="PF00132">
    <property type="entry name" value="Hexapep"/>
    <property type="match status" value="1"/>
</dbReference>